<keyword evidence="2" id="KW-1185">Reference proteome</keyword>
<evidence type="ECO:0000313" key="1">
    <source>
        <dbReference type="EMBL" id="KAG0568452.1"/>
    </source>
</evidence>
<comment type="caution">
    <text evidence="1">The sequence shown here is derived from an EMBL/GenBank/DDBJ whole genome shotgun (WGS) entry which is preliminary data.</text>
</comment>
<accession>A0A8T0HH61</accession>
<gene>
    <name evidence="1" type="ORF">KC19_6G020500</name>
</gene>
<organism evidence="1 2">
    <name type="scientific">Ceratodon purpureus</name>
    <name type="common">Fire moss</name>
    <name type="synonym">Dicranum purpureum</name>
    <dbReference type="NCBI Taxonomy" id="3225"/>
    <lineage>
        <taxon>Eukaryota</taxon>
        <taxon>Viridiplantae</taxon>
        <taxon>Streptophyta</taxon>
        <taxon>Embryophyta</taxon>
        <taxon>Bryophyta</taxon>
        <taxon>Bryophytina</taxon>
        <taxon>Bryopsida</taxon>
        <taxon>Dicranidae</taxon>
        <taxon>Pseudoditrichales</taxon>
        <taxon>Ditrichaceae</taxon>
        <taxon>Ceratodon</taxon>
    </lineage>
</organism>
<reference evidence="1 2" key="1">
    <citation type="submission" date="2020-06" db="EMBL/GenBank/DDBJ databases">
        <title>WGS assembly of Ceratodon purpureus strain R40.</title>
        <authorList>
            <person name="Carey S.B."/>
            <person name="Jenkins J."/>
            <person name="Shu S."/>
            <person name="Lovell J.T."/>
            <person name="Sreedasyam A."/>
            <person name="Maumus F."/>
            <person name="Tiley G.P."/>
            <person name="Fernandez-Pozo N."/>
            <person name="Barry K."/>
            <person name="Chen C."/>
            <person name="Wang M."/>
            <person name="Lipzen A."/>
            <person name="Daum C."/>
            <person name="Saski C.A."/>
            <person name="Payton A.C."/>
            <person name="Mcbreen J.C."/>
            <person name="Conrad R.E."/>
            <person name="Kollar L.M."/>
            <person name="Olsson S."/>
            <person name="Huttunen S."/>
            <person name="Landis J.B."/>
            <person name="Wickett N.J."/>
            <person name="Johnson M.G."/>
            <person name="Rensing S.A."/>
            <person name="Grimwood J."/>
            <person name="Schmutz J."/>
            <person name="Mcdaniel S.F."/>
        </authorList>
    </citation>
    <scope>NUCLEOTIDE SEQUENCE [LARGE SCALE GENOMIC DNA]</scope>
    <source>
        <strain evidence="1 2">R40</strain>
    </source>
</reference>
<dbReference type="AlphaFoldDB" id="A0A8T0HH61"/>
<proteinExistence type="predicted"/>
<protein>
    <submittedName>
        <fullName evidence="1">Uncharacterized protein</fullName>
    </submittedName>
</protein>
<evidence type="ECO:0000313" key="2">
    <source>
        <dbReference type="Proteomes" id="UP000822688"/>
    </source>
</evidence>
<name>A0A8T0HH61_CERPU</name>
<dbReference type="EMBL" id="CM026427">
    <property type="protein sequence ID" value="KAG0568452.1"/>
    <property type="molecule type" value="Genomic_DNA"/>
</dbReference>
<dbReference type="Proteomes" id="UP000822688">
    <property type="component" value="Chromosome 6"/>
</dbReference>
<sequence>MAARRLGNTTAPVDLPVARHAHGFEQTSWRAQLGVQGKDSTFLSRWRAAQVTPVCNVCASVNELWHQSCKEWLVGSK</sequence>